<accession>A0ABX4J424</accession>
<organism evidence="1 2">
    <name type="scientific">Rhizobium anhuiense</name>
    <dbReference type="NCBI Taxonomy" id="1184720"/>
    <lineage>
        <taxon>Bacteria</taxon>
        <taxon>Pseudomonadati</taxon>
        <taxon>Pseudomonadota</taxon>
        <taxon>Alphaproteobacteria</taxon>
        <taxon>Hyphomicrobiales</taxon>
        <taxon>Rhizobiaceae</taxon>
        <taxon>Rhizobium/Agrobacterium group</taxon>
        <taxon>Rhizobium</taxon>
    </lineage>
</organism>
<reference evidence="1 2" key="1">
    <citation type="submission" date="2017-09" db="EMBL/GenBank/DDBJ databases">
        <title>Comparative genomics of rhizobia isolated from Phaseolus vulgaris in China.</title>
        <authorList>
            <person name="Tong W."/>
        </authorList>
    </citation>
    <scope>NUCLEOTIDE SEQUENCE [LARGE SCALE GENOMIC DNA]</scope>
    <source>
        <strain evidence="1 2">Y27</strain>
    </source>
</reference>
<keyword evidence="2" id="KW-1185">Reference proteome</keyword>
<proteinExistence type="predicted"/>
<dbReference type="EMBL" id="NWSL01000013">
    <property type="protein sequence ID" value="PDS49915.1"/>
    <property type="molecule type" value="Genomic_DNA"/>
</dbReference>
<evidence type="ECO:0000313" key="1">
    <source>
        <dbReference type="EMBL" id="PDS49915.1"/>
    </source>
</evidence>
<name>A0ABX4J424_9HYPH</name>
<dbReference type="RefSeq" id="WP_097543815.1">
    <property type="nucleotide sequence ID" value="NZ_NWSK01000013.1"/>
</dbReference>
<evidence type="ECO:0000313" key="2">
    <source>
        <dbReference type="Proteomes" id="UP000219972"/>
    </source>
</evidence>
<gene>
    <name evidence="1" type="ORF">CO662_20665</name>
</gene>
<sequence>MSFRYRTVEHQFEVVDRGSTTFRSEHKFDLEALQPSRFFIRNWFWTGSGAEKEPIPEVLCEIDKWGFPKHRIHGPLVIQNRNRIVVVDLGRTLAVGETDVLHFRHKMKDLEGSFEPRFQISPTAEISERIVIRLVLPDWKGLRVEFKKFSMVTKDVLATSASTATRSMAGRVNFEEVVDGLADRDVGYRYEWRHDDH</sequence>
<protein>
    <submittedName>
        <fullName evidence="1">Uncharacterized protein</fullName>
    </submittedName>
</protein>
<comment type="caution">
    <text evidence="1">The sequence shown here is derived from an EMBL/GenBank/DDBJ whole genome shotgun (WGS) entry which is preliminary data.</text>
</comment>
<dbReference type="Proteomes" id="UP000219972">
    <property type="component" value="Unassembled WGS sequence"/>
</dbReference>